<dbReference type="EMBL" id="JNBR01000210">
    <property type="protein sequence ID" value="OQR95770.1"/>
    <property type="molecule type" value="Genomic_DNA"/>
</dbReference>
<evidence type="ECO:0000313" key="3">
    <source>
        <dbReference type="EMBL" id="OQR95770.1"/>
    </source>
</evidence>
<evidence type="ECO:0000259" key="2">
    <source>
        <dbReference type="SMART" id="SM00563"/>
    </source>
</evidence>
<dbReference type="SUPFAM" id="SSF69593">
    <property type="entry name" value="Glycerol-3-phosphate (1)-acyltransferase"/>
    <property type="match status" value="1"/>
</dbReference>
<keyword evidence="1" id="KW-0472">Membrane</keyword>
<dbReference type="InterPro" id="IPR002123">
    <property type="entry name" value="Plipid/glycerol_acylTrfase"/>
</dbReference>
<keyword evidence="3" id="KW-0808">Transferase</keyword>
<evidence type="ECO:0000313" key="4">
    <source>
        <dbReference type="Proteomes" id="UP000243579"/>
    </source>
</evidence>
<name>A0A1V9ZD47_ACHHY</name>
<comment type="caution">
    <text evidence="3">The sequence shown here is derived from an EMBL/GenBank/DDBJ whole genome shotgun (WGS) entry which is preliminary data.</text>
</comment>
<sequence length="509" mass="57090">MVVNLVLLGGVVAMVAVYGYRIVSNFLRFACHLYFRKITVYGINNLPREGPVVVCPNHPNMFIDALLVVTECTRMGRPPYAWAKASLFKQPLMAKILKLLGAVPVFRPPKPTGLQDVDSDKTPEELAAATRQMFKSTWDVLAKGNLVVLFPEGTSYTLPRMLNLRTGTMRVATGFVKEHDAPITVVPLGLTYYNKDHFRSEVTLEYGTPIVIDQATIQSTAFVADEHAEIKRLTELLQERMHGVTLNGNDFSSFRIARMIRRLYVGGALSPKDDVHFTQQLIDLVDGKLTTKETEQVVLDQLKADVVAYQAKLDELRLKDADLLVLVAEESLLQLVLERLCYLMVLLPLALPGVILNFPFYLIGNKLNELAGFTESKSMFKLFAGMVLVPVQWVFLIGTSWYVYGSSAAYSVAIALPLCFYSHIRVLEESRSIMENVWFLGSIATRKDRVTKLRDERTQLATTVKGVVDALVKDPIMESVKKAVSPVHQQTLRHRTKSRTDLTFMNSTS</sequence>
<dbReference type="Proteomes" id="UP000243579">
    <property type="component" value="Unassembled WGS sequence"/>
</dbReference>
<dbReference type="GO" id="GO:0004366">
    <property type="term" value="F:glycerol-3-phosphate O-acyltransferase activity"/>
    <property type="evidence" value="ECO:0007669"/>
    <property type="project" value="TreeGrafter"/>
</dbReference>
<dbReference type="PANTHER" id="PTHR31605">
    <property type="entry name" value="GLYCEROL-3-PHOSPHATE O-ACYLTRANSFERASE 1"/>
    <property type="match status" value="1"/>
</dbReference>
<keyword evidence="1" id="KW-0812">Transmembrane</keyword>
<dbReference type="GO" id="GO:0008654">
    <property type="term" value="P:phospholipid biosynthetic process"/>
    <property type="evidence" value="ECO:0007669"/>
    <property type="project" value="TreeGrafter"/>
</dbReference>
<dbReference type="Pfam" id="PF01553">
    <property type="entry name" value="Acyltransferase"/>
    <property type="match status" value="1"/>
</dbReference>
<keyword evidence="1" id="KW-1133">Transmembrane helix</keyword>
<organism evidence="3 4">
    <name type="scientific">Achlya hypogyna</name>
    <name type="common">Oomycete</name>
    <name type="synonym">Protoachlya hypogyna</name>
    <dbReference type="NCBI Taxonomy" id="1202772"/>
    <lineage>
        <taxon>Eukaryota</taxon>
        <taxon>Sar</taxon>
        <taxon>Stramenopiles</taxon>
        <taxon>Oomycota</taxon>
        <taxon>Saprolegniomycetes</taxon>
        <taxon>Saprolegniales</taxon>
        <taxon>Achlyaceae</taxon>
        <taxon>Achlya</taxon>
    </lineage>
</organism>
<feature type="domain" description="Phospholipid/glycerol acyltransferase" evidence="2">
    <location>
        <begin position="52"/>
        <end position="193"/>
    </location>
</feature>
<dbReference type="OrthoDB" id="5567124at2759"/>
<dbReference type="AlphaFoldDB" id="A0A1V9ZD47"/>
<dbReference type="InterPro" id="IPR052744">
    <property type="entry name" value="GPAT/DAPAT"/>
</dbReference>
<accession>A0A1V9ZD47</accession>
<proteinExistence type="predicted"/>
<dbReference type="GO" id="GO:0016287">
    <property type="term" value="F:glycerone-phosphate O-acyltransferase activity"/>
    <property type="evidence" value="ECO:0007669"/>
    <property type="project" value="TreeGrafter"/>
</dbReference>
<keyword evidence="4" id="KW-1185">Reference proteome</keyword>
<dbReference type="STRING" id="1202772.A0A1V9ZD47"/>
<reference evidence="3 4" key="1">
    <citation type="journal article" date="2014" name="Genome Biol. Evol.">
        <title>The secreted proteins of Achlya hypogyna and Thraustotheca clavata identify the ancestral oomycete secretome and reveal gene acquisitions by horizontal gene transfer.</title>
        <authorList>
            <person name="Misner I."/>
            <person name="Blouin N."/>
            <person name="Leonard G."/>
            <person name="Richards T.A."/>
            <person name="Lane C.E."/>
        </authorList>
    </citation>
    <scope>NUCLEOTIDE SEQUENCE [LARGE SCALE GENOMIC DNA]</scope>
    <source>
        <strain evidence="3 4">ATCC 48635</strain>
    </source>
</reference>
<dbReference type="PANTHER" id="PTHR31605:SF0">
    <property type="entry name" value="GLYCEROL-3-PHOSPHATE O-ACYLTRANSFERASE 1"/>
    <property type="match status" value="1"/>
</dbReference>
<feature type="transmembrane region" description="Helical" evidence="1">
    <location>
        <begin position="382"/>
        <end position="402"/>
    </location>
</feature>
<evidence type="ECO:0000256" key="1">
    <source>
        <dbReference type="SAM" id="Phobius"/>
    </source>
</evidence>
<gene>
    <name evidence="3" type="ORF">ACHHYP_00044</name>
</gene>
<keyword evidence="3" id="KW-0012">Acyltransferase</keyword>
<dbReference type="SMART" id="SM00563">
    <property type="entry name" value="PlsC"/>
    <property type="match status" value="1"/>
</dbReference>
<protein>
    <submittedName>
        <fullName evidence="3">Acyltransferase</fullName>
    </submittedName>
</protein>
<dbReference type="CDD" id="cd07992">
    <property type="entry name" value="LPLAT_AAK14816-like"/>
    <property type="match status" value="1"/>
</dbReference>
<feature type="transmembrane region" description="Helical" evidence="1">
    <location>
        <begin position="342"/>
        <end position="362"/>
    </location>
</feature>